<dbReference type="AlphaFoldDB" id="A0A3B5A1D6"/>
<protein>
    <submittedName>
        <fullName evidence="2">Si:ch211-102c2.8</fullName>
    </submittedName>
</protein>
<keyword evidence="1" id="KW-0175">Coiled coil</keyword>
<dbReference type="GeneTree" id="ENSGT00730000112955"/>
<reference evidence="2" key="1">
    <citation type="submission" date="2023-09" db="UniProtKB">
        <authorList>
            <consortium name="Ensembl"/>
        </authorList>
    </citation>
    <scope>IDENTIFICATION</scope>
</reference>
<proteinExistence type="predicted"/>
<name>A0A3B5A1D6_9TELE</name>
<organism evidence="2">
    <name type="scientific">Stegastes partitus</name>
    <name type="common">bicolor damselfish</name>
    <dbReference type="NCBI Taxonomy" id="144197"/>
    <lineage>
        <taxon>Eukaryota</taxon>
        <taxon>Metazoa</taxon>
        <taxon>Chordata</taxon>
        <taxon>Craniata</taxon>
        <taxon>Vertebrata</taxon>
        <taxon>Euteleostomi</taxon>
        <taxon>Actinopterygii</taxon>
        <taxon>Neopterygii</taxon>
        <taxon>Teleostei</taxon>
        <taxon>Neoteleostei</taxon>
        <taxon>Acanthomorphata</taxon>
        <taxon>Ovalentaria</taxon>
        <taxon>Pomacentridae</taxon>
        <taxon>Stegastes</taxon>
    </lineage>
</organism>
<dbReference type="Ensembl" id="ENSSPAT00000015276.1">
    <property type="protein sequence ID" value="ENSSPAP00000015028.1"/>
    <property type="gene ID" value="ENSSPAG00000011335.1"/>
</dbReference>
<sequence length="284" mass="33180">VIQLRKSLQQQREEAETREKELHVDTLEKVHKAVEEERRKHEAEKVEAVQVHCGILEAQHSRSLESLRSEMQQEKSKALVLQHQVVELKTRVQELENESCAQQREQESLLAVICKSLKEEHQAELQRSQRHMAKKHFISHLHQELKSQKQTNEELRKDKERELSIQRHQLRMERDQALNAIKERLIQEHIEELSSLKWAHLTDGGAEGGGGGGGVAASLRKQLKAKDLELRQVQRNMAEWKEQTAARLACKFEEELTVELEDVTSFKLLRYLQSRVKQLRVENQ</sequence>
<feature type="coiled-coil region" evidence="1">
    <location>
        <begin position="216"/>
        <end position="243"/>
    </location>
</feature>
<evidence type="ECO:0000256" key="1">
    <source>
        <dbReference type="SAM" id="Coils"/>
    </source>
</evidence>
<evidence type="ECO:0000313" key="2">
    <source>
        <dbReference type="Ensembl" id="ENSSPAP00000015028.1"/>
    </source>
</evidence>
<feature type="coiled-coil region" evidence="1">
    <location>
        <begin position="1"/>
        <end position="98"/>
    </location>
</feature>
<accession>A0A3B5A1D6</accession>
<dbReference type="STRING" id="144197.ENSSPAP00000015028"/>